<evidence type="ECO:0000313" key="2">
    <source>
        <dbReference type="EMBL" id="SBP61619.1"/>
    </source>
</evidence>
<reference evidence="2" key="2">
    <citation type="submission" date="2016-06" db="EMBL/GenBank/DDBJ databases">
        <title>The genome of a short-lived fish provides insights into sex chromosome evolution and the genetic control of aging.</title>
        <authorList>
            <person name="Reichwald K."/>
            <person name="Felder M."/>
            <person name="Petzold A."/>
            <person name="Koch P."/>
            <person name="Groth M."/>
            <person name="Platzer M."/>
        </authorList>
    </citation>
    <scope>NUCLEOTIDE SEQUENCE</scope>
    <source>
        <tissue evidence="2">Brain</tissue>
    </source>
</reference>
<dbReference type="PANTHER" id="PTHR15299">
    <property type="entry name" value="HERV-H LTR-ASSOCIATING PROTEIN 1"/>
    <property type="match status" value="1"/>
</dbReference>
<dbReference type="InterPro" id="IPR037643">
    <property type="entry name" value="HHLA1"/>
</dbReference>
<gene>
    <name evidence="2" type="primary">HHLA1</name>
</gene>
<name>A0A1A8B2X6_NOTFU</name>
<accession>A0A1A8B2X6</accession>
<feature type="compositionally biased region" description="Polar residues" evidence="1">
    <location>
        <begin position="120"/>
        <end position="134"/>
    </location>
</feature>
<evidence type="ECO:0000256" key="1">
    <source>
        <dbReference type="SAM" id="MobiDB-lite"/>
    </source>
</evidence>
<feature type="compositionally biased region" description="Basic and acidic residues" evidence="1">
    <location>
        <begin position="386"/>
        <end position="403"/>
    </location>
</feature>
<dbReference type="PANTHER" id="PTHR15299:SF3">
    <property type="entry name" value="HERV-H LTR-ASSOCIATING PROTEIN 1"/>
    <property type="match status" value="1"/>
</dbReference>
<proteinExistence type="predicted"/>
<feature type="compositionally biased region" description="Low complexity" evidence="1">
    <location>
        <begin position="217"/>
        <end position="231"/>
    </location>
</feature>
<feature type="region of interest" description="Disordered" evidence="1">
    <location>
        <begin position="1"/>
        <end position="35"/>
    </location>
</feature>
<dbReference type="EMBL" id="HADY01023134">
    <property type="protein sequence ID" value="SBP61619.1"/>
    <property type="molecule type" value="Transcribed_RNA"/>
</dbReference>
<protein>
    <submittedName>
        <fullName evidence="2">HERV-H LTR-associating 1</fullName>
    </submittedName>
</protein>
<reference evidence="2" key="1">
    <citation type="submission" date="2016-05" db="EMBL/GenBank/DDBJ databases">
        <authorList>
            <person name="Lavstsen T."/>
            <person name="Jespersen J.S."/>
        </authorList>
    </citation>
    <scope>NUCLEOTIDE SEQUENCE</scope>
    <source>
        <tissue evidence="2">Brain</tissue>
    </source>
</reference>
<sequence>MPLPMTPETPLRATSETPLRKTFGAPLHTTPETPLRMTPEMPLRTTLEMPLRATSEMPLRKTFGVPLHTTPEMPLRTSFETFLQTTLEIPQQITPETSQDLIAQHFTEVPRYMMTQLTTTRNRTSETSFHTTAGTPGHSPAEKFRHPTTPRPKTFDTPQHLMSPQHMMPEMSLHMTFETPPYTTPEPSRHRISETPQHSVEKLLHPTLPRHRTSEVPQHPTSPRHTTPTTPQHLSAEMHQYETTFMTPSTVRSPETLNTWMTQRFSSLLIRTTLTSPAQTVTIPDEALTMRQAKEKTPTLQPMRTLKQPASSVKVMSATTRVTDPSVTSRLTAWPQKVPAVISPVIGLPQLTPAPIKSSTGPLPPRPTKRPASGKKTTQSRTTTPSKHEETEKPGCPWRRSELSAESASSSAATVGPHKLQPCVLELCKFFSQCLCRPSSQKSHSKRYCDDSHLWYEKHASEICGRVKRVSFSRNLKQRCLSKMCSKL</sequence>
<feature type="region of interest" description="Disordered" evidence="1">
    <location>
        <begin position="120"/>
        <end position="157"/>
    </location>
</feature>
<dbReference type="AlphaFoldDB" id="A0A1A8B2X6"/>
<feature type="region of interest" description="Disordered" evidence="1">
    <location>
        <begin position="209"/>
        <end position="231"/>
    </location>
</feature>
<feature type="compositionally biased region" description="Polar residues" evidence="1">
    <location>
        <begin position="375"/>
        <end position="385"/>
    </location>
</feature>
<organism evidence="2">
    <name type="scientific">Nothobranchius furzeri</name>
    <name type="common">Turquoise killifish</name>
    <dbReference type="NCBI Taxonomy" id="105023"/>
    <lineage>
        <taxon>Eukaryota</taxon>
        <taxon>Metazoa</taxon>
        <taxon>Chordata</taxon>
        <taxon>Craniata</taxon>
        <taxon>Vertebrata</taxon>
        <taxon>Euteleostomi</taxon>
        <taxon>Actinopterygii</taxon>
        <taxon>Neopterygii</taxon>
        <taxon>Teleostei</taxon>
        <taxon>Neoteleostei</taxon>
        <taxon>Acanthomorphata</taxon>
        <taxon>Ovalentaria</taxon>
        <taxon>Atherinomorphae</taxon>
        <taxon>Cyprinodontiformes</taxon>
        <taxon>Nothobranchiidae</taxon>
        <taxon>Nothobranchius</taxon>
    </lineage>
</organism>
<feature type="region of interest" description="Disordered" evidence="1">
    <location>
        <begin position="350"/>
        <end position="411"/>
    </location>
</feature>